<dbReference type="Pfam" id="PF00072">
    <property type="entry name" value="Response_reg"/>
    <property type="match status" value="1"/>
</dbReference>
<dbReference type="PROSITE" id="PS50110">
    <property type="entry name" value="RESPONSE_REGULATORY"/>
    <property type="match status" value="1"/>
</dbReference>
<dbReference type="InterPro" id="IPR007492">
    <property type="entry name" value="LytTR_DNA-bd_dom"/>
</dbReference>
<evidence type="ECO:0000313" key="4">
    <source>
        <dbReference type="EMBL" id="UNY99828.1"/>
    </source>
</evidence>
<dbReference type="SMART" id="SM00850">
    <property type="entry name" value="LytTR"/>
    <property type="match status" value="1"/>
</dbReference>
<dbReference type="Proteomes" id="UP000829476">
    <property type="component" value="Chromosome"/>
</dbReference>
<sequence length="257" mass="29777">MKNTMRTISCLLLEDDAVLQEGIKKILNEQYPEMTVYVAGNLKEAALMFYKHQPELLLFDINLPDGNSFELLEDFYTNREKGFKVIFITAHAHYAIEAFKYSALDFLLKPFLPKQLCETVNKVMQQLEEEAYFKKLEAFFQNTKETTVKEDKKIVLKTQDAIHVVKLSEILYLQADNNYTILYLADGESVMMAQSLKKFEENLSAAGFLRVHQSYLVNLSYVKTFRKTQDHLQLVNNEKIPVSGRKRSGLLAYFDTL</sequence>
<dbReference type="SMART" id="SM00448">
    <property type="entry name" value="REC"/>
    <property type="match status" value="1"/>
</dbReference>
<dbReference type="PANTHER" id="PTHR37299:SF1">
    <property type="entry name" value="STAGE 0 SPORULATION PROTEIN A HOMOLOG"/>
    <property type="match status" value="1"/>
</dbReference>
<dbReference type="Pfam" id="PF04397">
    <property type="entry name" value="LytTR"/>
    <property type="match status" value="1"/>
</dbReference>
<dbReference type="InterPro" id="IPR011006">
    <property type="entry name" value="CheY-like_superfamily"/>
</dbReference>
<feature type="domain" description="HTH LytTR-type" evidence="3">
    <location>
        <begin position="154"/>
        <end position="256"/>
    </location>
</feature>
<dbReference type="PANTHER" id="PTHR37299">
    <property type="entry name" value="TRANSCRIPTIONAL REGULATOR-RELATED"/>
    <property type="match status" value="1"/>
</dbReference>
<gene>
    <name evidence="4" type="ORF">MQE36_05640</name>
</gene>
<dbReference type="EMBL" id="CP094326">
    <property type="protein sequence ID" value="UNY99828.1"/>
    <property type="molecule type" value="Genomic_DNA"/>
</dbReference>
<dbReference type="InterPro" id="IPR001789">
    <property type="entry name" value="Sig_transdc_resp-reg_receiver"/>
</dbReference>
<dbReference type="PROSITE" id="PS50930">
    <property type="entry name" value="HTH_LYTTR"/>
    <property type="match status" value="1"/>
</dbReference>
<keyword evidence="1" id="KW-0597">Phosphoprotein</keyword>
<dbReference type="GO" id="GO:0003677">
    <property type="term" value="F:DNA binding"/>
    <property type="evidence" value="ECO:0007669"/>
    <property type="project" value="UniProtKB-KW"/>
</dbReference>
<accession>A0ABY3YSY4</accession>
<evidence type="ECO:0000259" key="2">
    <source>
        <dbReference type="PROSITE" id="PS50110"/>
    </source>
</evidence>
<reference evidence="4 5" key="1">
    <citation type="journal article" date="2018" name="Int. J. Syst. Evol. Microbiol.">
        <title>Zhouia spongiae sp. nov., isolated from a marine sponge.</title>
        <authorList>
            <person name="Zhuang L."/>
            <person name="Lin B."/>
            <person name="Qin F."/>
            <person name="Luo L."/>
        </authorList>
    </citation>
    <scope>NUCLEOTIDE SEQUENCE [LARGE SCALE GENOMIC DNA]</scope>
    <source>
        <strain evidence="4 5">HN-Y44</strain>
    </source>
</reference>
<evidence type="ECO:0000259" key="3">
    <source>
        <dbReference type="PROSITE" id="PS50930"/>
    </source>
</evidence>
<proteinExistence type="predicted"/>
<dbReference type="Gene3D" id="2.40.50.1020">
    <property type="entry name" value="LytTr DNA-binding domain"/>
    <property type="match status" value="1"/>
</dbReference>
<name>A0ABY3YSY4_9FLAO</name>
<protein>
    <submittedName>
        <fullName evidence="4">LytTR family DNA-binding domain-containing protein</fullName>
    </submittedName>
</protein>
<feature type="modified residue" description="4-aspartylphosphate" evidence="1">
    <location>
        <position position="60"/>
    </location>
</feature>
<dbReference type="SUPFAM" id="SSF52172">
    <property type="entry name" value="CheY-like"/>
    <property type="match status" value="1"/>
</dbReference>
<evidence type="ECO:0000256" key="1">
    <source>
        <dbReference type="PROSITE-ProRule" id="PRU00169"/>
    </source>
</evidence>
<keyword evidence="4" id="KW-0238">DNA-binding</keyword>
<dbReference type="Gene3D" id="3.40.50.2300">
    <property type="match status" value="1"/>
</dbReference>
<organism evidence="4 5">
    <name type="scientific">Zhouia spongiae</name>
    <dbReference type="NCBI Taxonomy" id="2202721"/>
    <lineage>
        <taxon>Bacteria</taxon>
        <taxon>Pseudomonadati</taxon>
        <taxon>Bacteroidota</taxon>
        <taxon>Flavobacteriia</taxon>
        <taxon>Flavobacteriales</taxon>
        <taxon>Flavobacteriaceae</taxon>
        <taxon>Zhouia</taxon>
    </lineage>
</organism>
<keyword evidence="5" id="KW-1185">Reference proteome</keyword>
<dbReference type="RefSeq" id="WP_242938199.1">
    <property type="nucleotide sequence ID" value="NZ_CP094326.1"/>
</dbReference>
<evidence type="ECO:0000313" key="5">
    <source>
        <dbReference type="Proteomes" id="UP000829476"/>
    </source>
</evidence>
<feature type="domain" description="Response regulatory" evidence="2">
    <location>
        <begin position="9"/>
        <end position="124"/>
    </location>
</feature>
<dbReference type="InterPro" id="IPR046947">
    <property type="entry name" value="LytR-like"/>
</dbReference>